<dbReference type="EMBL" id="FQUJ01000010">
    <property type="protein sequence ID" value="SHF37121.1"/>
    <property type="molecule type" value="Genomic_DNA"/>
</dbReference>
<feature type="domain" description="DUF4123" evidence="1">
    <location>
        <begin position="26"/>
        <end position="138"/>
    </location>
</feature>
<proteinExistence type="predicted"/>
<dbReference type="OrthoDB" id="6353266at2"/>
<dbReference type="InterPro" id="IPR025391">
    <property type="entry name" value="DUF4123"/>
</dbReference>
<sequence length="308" mass="33948">MSTTWPLVHGLSPSHWRWPADQSVLLLLDGVRVSGLARKLYEWSDGAMDAELLYAGTPWATVQEVSPWLIALPHLHDPIIAMFLEEGAGDEGGYLIVSDASLVEVADHLRQLIQVRHPMDIPMLLRLADPAVIHALLPEEPSMGLAPWGPITQIVVPDAVVGVWRAWSPDTEVAQVCSPIEPPGYRLNEAQLQRLQACDRRADIRQLASFVETHCAGWLSDLTPQARHAHLSALVTQGRSWGFTSLREWSLLCTVLARLDIPSLDDARLSERTRHLLAAVGTGTGLERLEAALTNMNDITNNTSRSLS</sequence>
<dbReference type="RefSeq" id="WP_072823245.1">
    <property type="nucleotide sequence ID" value="NZ_FQUJ01000010.1"/>
</dbReference>
<dbReference type="AlphaFoldDB" id="A0A1M5B3I2"/>
<dbReference type="STRING" id="1121942.SAMN02745148_02458"/>
<evidence type="ECO:0000259" key="1">
    <source>
        <dbReference type="Pfam" id="PF13503"/>
    </source>
</evidence>
<name>A0A1M5B3I2_9GAMM</name>
<dbReference type="Proteomes" id="UP000184346">
    <property type="component" value="Unassembled WGS sequence"/>
</dbReference>
<protein>
    <recommendedName>
        <fullName evidence="1">DUF4123 domain-containing protein</fullName>
    </recommendedName>
</protein>
<evidence type="ECO:0000313" key="3">
    <source>
        <dbReference type="Proteomes" id="UP000184346"/>
    </source>
</evidence>
<reference evidence="2 3" key="1">
    <citation type="submission" date="2016-11" db="EMBL/GenBank/DDBJ databases">
        <authorList>
            <person name="Jaros S."/>
            <person name="Januszkiewicz K."/>
            <person name="Wedrychowicz H."/>
        </authorList>
    </citation>
    <scope>NUCLEOTIDE SEQUENCE [LARGE SCALE GENOMIC DNA]</scope>
    <source>
        <strain evidence="2 3">DSM 19980</strain>
    </source>
</reference>
<dbReference type="Pfam" id="PF13503">
    <property type="entry name" value="DUF4123"/>
    <property type="match status" value="1"/>
</dbReference>
<keyword evidence="3" id="KW-1185">Reference proteome</keyword>
<evidence type="ECO:0000313" key="2">
    <source>
        <dbReference type="EMBL" id="SHF37121.1"/>
    </source>
</evidence>
<accession>A0A1M5B3I2</accession>
<gene>
    <name evidence="2" type="ORF">SAMN02745148_02458</name>
</gene>
<organism evidence="2 3">
    <name type="scientific">Modicisalibacter ilicicola DSM 19980</name>
    <dbReference type="NCBI Taxonomy" id="1121942"/>
    <lineage>
        <taxon>Bacteria</taxon>
        <taxon>Pseudomonadati</taxon>
        <taxon>Pseudomonadota</taxon>
        <taxon>Gammaproteobacteria</taxon>
        <taxon>Oceanospirillales</taxon>
        <taxon>Halomonadaceae</taxon>
        <taxon>Modicisalibacter</taxon>
    </lineage>
</organism>